<evidence type="ECO:0000313" key="3">
    <source>
        <dbReference type="Proteomes" id="UP000824890"/>
    </source>
</evidence>
<evidence type="ECO:0000259" key="1">
    <source>
        <dbReference type="Pfam" id="PF13456"/>
    </source>
</evidence>
<reference evidence="2 3" key="1">
    <citation type="submission" date="2021-05" db="EMBL/GenBank/DDBJ databases">
        <title>Genome Assembly of Synthetic Allotetraploid Brassica napus Reveals Homoeologous Exchanges between Subgenomes.</title>
        <authorList>
            <person name="Davis J.T."/>
        </authorList>
    </citation>
    <scope>NUCLEOTIDE SEQUENCE [LARGE SCALE GENOMIC DNA]</scope>
    <source>
        <strain evidence="3">cv. Da-Ae</strain>
        <tissue evidence="2">Seedling</tissue>
    </source>
</reference>
<dbReference type="EMBL" id="JAGKQM010000013">
    <property type="protein sequence ID" value="KAH0895001.1"/>
    <property type="molecule type" value="Genomic_DNA"/>
</dbReference>
<dbReference type="Gene3D" id="3.30.420.10">
    <property type="entry name" value="Ribonuclease H-like superfamily/Ribonuclease H"/>
    <property type="match status" value="1"/>
</dbReference>
<gene>
    <name evidence="2" type="ORF">HID58_057430</name>
</gene>
<dbReference type="InterPro" id="IPR012337">
    <property type="entry name" value="RNaseH-like_sf"/>
</dbReference>
<sequence length="219" mass="24371">GNGFIVRKRPDSSREWRMNRDLIQTVLPFEEERVRSIAPSTKGASDVLKWLGTKTGEYTDKKETVRQRIPQPLPRVAETVARSDAAWSAVTKNAGLGWVVVTREQRNLLKLGISFTPSALVAEALAMKEAMMTCCRLGVKDVRFDSDSRLLINAINGKDPLLEIYGVVEDIHILSNAFDVVSFAWLSRERNGEADMLAKNALSLYEQGVVVATLMPPLN</sequence>
<protein>
    <recommendedName>
        <fullName evidence="1">RNase H type-1 domain-containing protein</fullName>
    </recommendedName>
</protein>
<dbReference type="Proteomes" id="UP000824890">
    <property type="component" value="Unassembled WGS sequence"/>
</dbReference>
<accession>A0ABQ8AR20</accession>
<dbReference type="SUPFAM" id="SSF53098">
    <property type="entry name" value="Ribonuclease H-like"/>
    <property type="match status" value="1"/>
</dbReference>
<dbReference type="InterPro" id="IPR052929">
    <property type="entry name" value="RNase_H-like_EbsB-rel"/>
</dbReference>
<dbReference type="PANTHER" id="PTHR47074">
    <property type="entry name" value="BNAC02G40300D PROTEIN"/>
    <property type="match status" value="1"/>
</dbReference>
<dbReference type="PANTHER" id="PTHR47074:SF11">
    <property type="entry name" value="REVERSE TRANSCRIPTASE-LIKE PROTEIN"/>
    <property type="match status" value="1"/>
</dbReference>
<evidence type="ECO:0000313" key="2">
    <source>
        <dbReference type="EMBL" id="KAH0895001.1"/>
    </source>
</evidence>
<keyword evidence="3" id="KW-1185">Reference proteome</keyword>
<name>A0ABQ8AR20_BRANA</name>
<dbReference type="CDD" id="cd06222">
    <property type="entry name" value="RNase_H_like"/>
    <property type="match status" value="1"/>
</dbReference>
<dbReference type="InterPro" id="IPR044730">
    <property type="entry name" value="RNase_H-like_dom_plant"/>
</dbReference>
<organism evidence="2 3">
    <name type="scientific">Brassica napus</name>
    <name type="common">Rape</name>
    <dbReference type="NCBI Taxonomy" id="3708"/>
    <lineage>
        <taxon>Eukaryota</taxon>
        <taxon>Viridiplantae</taxon>
        <taxon>Streptophyta</taxon>
        <taxon>Embryophyta</taxon>
        <taxon>Tracheophyta</taxon>
        <taxon>Spermatophyta</taxon>
        <taxon>Magnoliopsida</taxon>
        <taxon>eudicotyledons</taxon>
        <taxon>Gunneridae</taxon>
        <taxon>Pentapetalae</taxon>
        <taxon>rosids</taxon>
        <taxon>malvids</taxon>
        <taxon>Brassicales</taxon>
        <taxon>Brassicaceae</taxon>
        <taxon>Brassiceae</taxon>
        <taxon>Brassica</taxon>
    </lineage>
</organism>
<feature type="non-terminal residue" evidence="2">
    <location>
        <position position="1"/>
    </location>
</feature>
<comment type="caution">
    <text evidence="2">The sequence shown here is derived from an EMBL/GenBank/DDBJ whole genome shotgun (WGS) entry which is preliminary data.</text>
</comment>
<dbReference type="InterPro" id="IPR036397">
    <property type="entry name" value="RNaseH_sf"/>
</dbReference>
<dbReference type="Pfam" id="PF13456">
    <property type="entry name" value="RVT_3"/>
    <property type="match status" value="1"/>
</dbReference>
<proteinExistence type="predicted"/>
<dbReference type="InterPro" id="IPR002156">
    <property type="entry name" value="RNaseH_domain"/>
</dbReference>
<feature type="domain" description="RNase H type-1" evidence="1">
    <location>
        <begin position="83"/>
        <end position="201"/>
    </location>
</feature>